<comment type="similarity">
    <text evidence="1">Belongs to the glycosyltransferase 2 family.</text>
</comment>
<evidence type="ECO:0000256" key="1">
    <source>
        <dbReference type="ARBA" id="ARBA00006739"/>
    </source>
</evidence>
<dbReference type="Gene3D" id="3.90.550.10">
    <property type="entry name" value="Spore Coat Polysaccharide Biosynthesis Protein SpsA, Chain A"/>
    <property type="match status" value="1"/>
</dbReference>
<evidence type="ECO:0000313" key="5">
    <source>
        <dbReference type="EMBL" id="SCM77658.1"/>
    </source>
</evidence>
<dbReference type="GO" id="GO:0016757">
    <property type="term" value="F:glycosyltransferase activity"/>
    <property type="evidence" value="ECO:0007669"/>
    <property type="project" value="UniProtKB-KW"/>
</dbReference>
<evidence type="ECO:0000256" key="2">
    <source>
        <dbReference type="ARBA" id="ARBA00022676"/>
    </source>
</evidence>
<reference evidence="5" key="1">
    <citation type="submission" date="2016-08" db="EMBL/GenBank/DDBJ databases">
        <authorList>
            <person name="Seilhamer J.J."/>
        </authorList>
    </citation>
    <scope>NUCLEOTIDE SEQUENCE</scope>
    <source>
        <strain evidence="5">86</strain>
    </source>
</reference>
<dbReference type="PANTHER" id="PTHR43685">
    <property type="entry name" value="GLYCOSYLTRANSFERASE"/>
    <property type="match status" value="1"/>
</dbReference>
<dbReference type="InterPro" id="IPR050834">
    <property type="entry name" value="Glycosyltransf_2"/>
</dbReference>
<organism evidence="5">
    <name type="scientific">uncultured Pleomorphomonas sp</name>
    <dbReference type="NCBI Taxonomy" id="442121"/>
    <lineage>
        <taxon>Bacteria</taxon>
        <taxon>Pseudomonadati</taxon>
        <taxon>Pseudomonadota</taxon>
        <taxon>Alphaproteobacteria</taxon>
        <taxon>Hyphomicrobiales</taxon>
        <taxon>Pleomorphomonadaceae</taxon>
        <taxon>Pleomorphomonas</taxon>
        <taxon>environmental samples</taxon>
    </lineage>
</organism>
<name>A0A212LJD3_9HYPH</name>
<sequence>MTDARVLALMPAFNPNPEALATSLKSMLNQTVPVDVCVIDDGSHTPVADLIPKDFRVHNLRLPRNSGITAALRAGVDFGLEHKYEYFCRLDVGDISYPHRVGTQLAYMQEHPEIDLLGAFSRIVSIQGNEIGLHGIKGGPKSVQRYLRKNAAFKHSTFFIRAEALRRNGSYDAAFPIAQDYELACRLAATQKVDCLPDVLIEYIDDPTGISAKRRNKQLWMRLKVQMRYSEIFAASWYIGIARTLGLMLTPHRIAKKMSEKHWGSTVRYKLDA</sequence>
<evidence type="ECO:0000259" key="4">
    <source>
        <dbReference type="Pfam" id="PF00535"/>
    </source>
</evidence>
<keyword evidence="2" id="KW-0328">Glycosyltransferase</keyword>
<dbReference type="SUPFAM" id="SSF53448">
    <property type="entry name" value="Nucleotide-diphospho-sugar transferases"/>
    <property type="match status" value="1"/>
</dbReference>
<dbReference type="AlphaFoldDB" id="A0A212LJD3"/>
<protein>
    <submittedName>
        <fullName evidence="5">Putative Glycosyl transferase, family 2</fullName>
    </submittedName>
</protein>
<dbReference type="InterPro" id="IPR029044">
    <property type="entry name" value="Nucleotide-diphossugar_trans"/>
</dbReference>
<feature type="domain" description="Glycosyltransferase 2-like" evidence="4">
    <location>
        <begin position="9"/>
        <end position="165"/>
    </location>
</feature>
<gene>
    <name evidence="5" type="ORF">KL86PLE_41463</name>
</gene>
<dbReference type="InterPro" id="IPR001173">
    <property type="entry name" value="Glyco_trans_2-like"/>
</dbReference>
<dbReference type="Pfam" id="PF00535">
    <property type="entry name" value="Glycos_transf_2"/>
    <property type="match status" value="1"/>
</dbReference>
<dbReference type="EMBL" id="FMJD01000008">
    <property type="protein sequence ID" value="SCM77658.1"/>
    <property type="molecule type" value="Genomic_DNA"/>
</dbReference>
<evidence type="ECO:0000256" key="3">
    <source>
        <dbReference type="ARBA" id="ARBA00022679"/>
    </source>
</evidence>
<dbReference type="PANTHER" id="PTHR43685:SF5">
    <property type="entry name" value="GLYCOSYLTRANSFERASE EPSE-RELATED"/>
    <property type="match status" value="1"/>
</dbReference>
<dbReference type="RefSeq" id="WP_288197489.1">
    <property type="nucleotide sequence ID" value="NZ_LT608334.1"/>
</dbReference>
<keyword evidence="3 5" id="KW-0808">Transferase</keyword>
<proteinExistence type="inferred from homology"/>
<accession>A0A212LJD3</accession>